<dbReference type="AlphaFoldDB" id="A0A368ZWH1"/>
<keyword evidence="1 2" id="KW-0732">Signal</keyword>
<evidence type="ECO:0000256" key="2">
    <source>
        <dbReference type="SAM" id="SignalP"/>
    </source>
</evidence>
<protein>
    <submittedName>
        <fullName evidence="3">TRAP transporter substrate-binding protein</fullName>
    </submittedName>
    <submittedName>
        <fullName evidence="4">Tripartite ATP-independent transporter DctP family solute receptor</fullName>
    </submittedName>
</protein>
<dbReference type="PANTHER" id="PTHR33376">
    <property type="match status" value="1"/>
</dbReference>
<dbReference type="GO" id="GO:0030246">
    <property type="term" value="F:carbohydrate binding"/>
    <property type="evidence" value="ECO:0007669"/>
    <property type="project" value="TreeGrafter"/>
</dbReference>
<dbReference type="OrthoDB" id="8690069at2"/>
<keyword evidence="6" id="KW-1185">Reference proteome</keyword>
<evidence type="ECO:0000313" key="3">
    <source>
        <dbReference type="EMBL" id="QRV23641.1"/>
    </source>
</evidence>
<evidence type="ECO:0000313" key="4">
    <source>
        <dbReference type="EMBL" id="RCX01179.1"/>
    </source>
</evidence>
<dbReference type="InterPro" id="IPR004682">
    <property type="entry name" value="TRAP_DctP"/>
</dbReference>
<proteinExistence type="predicted"/>
<feature type="signal peptide" evidence="2">
    <location>
        <begin position="1"/>
        <end position="29"/>
    </location>
</feature>
<gene>
    <name evidence="4" type="ORF">DFP77_11857</name>
    <name evidence="3" type="ORF">JSY38_16640</name>
</gene>
<dbReference type="GO" id="GO:0030288">
    <property type="term" value="C:outer membrane-bounded periplasmic space"/>
    <property type="evidence" value="ECO:0007669"/>
    <property type="project" value="InterPro"/>
</dbReference>
<dbReference type="InterPro" id="IPR038404">
    <property type="entry name" value="TRAP_DctP_sf"/>
</dbReference>
<dbReference type="PANTHER" id="PTHR33376:SF2">
    <property type="entry name" value="DICARBOXYLATE-BINDING PERIPLASMIC PROTEIN"/>
    <property type="match status" value="1"/>
</dbReference>
<keyword evidence="4" id="KW-0675">Receptor</keyword>
<evidence type="ECO:0000313" key="5">
    <source>
        <dbReference type="Proteomes" id="UP000253506"/>
    </source>
</evidence>
<dbReference type="NCBIfam" id="TIGR00787">
    <property type="entry name" value="dctP"/>
    <property type="match status" value="1"/>
</dbReference>
<dbReference type="PIRSF" id="PIRSF006470">
    <property type="entry name" value="DctB"/>
    <property type="match status" value="1"/>
</dbReference>
<dbReference type="SUPFAM" id="SSF53850">
    <property type="entry name" value="Periplasmic binding protein-like II"/>
    <property type="match status" value="1"/>
</dbReference>
<name>A0A368ZWH1_9GAMM</name>
<sequence>MLNIKKTKLHLATAVIVGSLMGASSMSFAQTIKLSHNGDTKSPIHKALKFFADEVKEKSDGDLKVRVYPNGQLGTQRESLELLQSGALDMAKSNASELESFDPAYGAFNIPYIFRDREHFYRALESDDVGQKILRSSEKYGFVGVAYFDAGSRNFYTTKPVRTPADLKGMKIRVQPSPSAIKMMELMGASPTPLPFGELYTALQQRVVDGAENNIGAVTTYRHGEVAKYYTQDEHAMIPDVLVISATTWEKLSADNKEAVIAAGKDATAFMKTLWAEYTAEEMKKATKMGVEVLEVNKDAFINAVAPMHKEAAENPVISSYVKAIKALDK</sequence>
<accession>A0A368ZWH1</accession>
<organism evidence="4 5">
    <name type="scientific">Marinomonas foliarum</name>
    <dbReference type="NCBI Taxonomy" id="491950"/>
    <lineage>
        <taxon>Bacteria</taxon>
        <taxon>Pseudomonadati</taxon>
        <taxon>Pseudomonadota</taxon>
        <taxon>Gammaproteobacteria</taxon>
        <taxon>Oceanospirillales</taxon>
        <taxon>Oceanospirillaceae</taxon>
        <taxon>Marinomonas</taxon>
    </lineage>
</organism>
<dbReference type="Proteomes" id="UP000253506">
    <property type="component" value="Unassembled WGS sequence"/>
</dbReference>
<dbReference type="RefSeq" id="WP_114412306.1">
    <property type="nucleotide sequence ID" value="NZ_CP070273.1"/>
</dbReference>
<reference evidence="3 6" key="2">
    <citation type="submission" date="2021-02" db="EMBL/GenBank/DDBJ databases">
        <title>The genome of Marinomonas foliarum JZW.</title>
        <authorList>
            <person name="Sun M."/>
        </authorList>
    </citation>
    <scope>NUCLEOTIDE SEQUENCE [LARGE SCALE GENOMIC DNA]</scope>
    <source>
        <strain evidence="3 6">JZW</strain>
    </source>
</reference>
<evidence type="ECO:0000313" key="6">
    <source>
        <dbReference type="Proteomes" id="UP000644167"/>
    </source>
</evidence>
<dbReference type="Pfam" id="PF03480">
    <property type="entry name" value="DctP"/>
    <property type="match status" value="1"/>
</dbReference>
<dbReference type="NCBIfam" id="NF037995">
    <property type="entry name" value="TRAP_S1"/>
    <property type="match status" value="1"/>
</dbReference>
<dbReference type="EMBL" id="CP070273">
    <property type="protein sequence ID" value="QRV23641.1"/>
    <property type="molecule type" value="Genomic_DNA"/>
</dbReference>
<dbReference type="CDD" id="cd13671">
    <property type="entry name" value="PBP2_TRAP_SBP_like_3"/>
    <property type="match status" value="1"/>
</dbReference>
<dbReference type="InterPro" id="IPR018389">
    <property type="entry name" value="DctP_fam"/>
</dbReference>
<feature type="chain" id="PRO_5017009850" evidence="2">
    <location>
        <begin position="30"/>
        <end position="330"/>
    </location>
</feature>
<dbReference type="GO" id="GO:0055085">
    <property type="term" value="P:transmembrane transport"/>
    <property type="evidence" value="ECO:0007669"/>
    <property type="project" value="InterPro"/>
</dbReference>
<dbReference type="Gene3D" id="3.40.190.170">
    <property type="entry name" value="Bacterial extracellular solute-binding protein, family 7"/>
    <property type="match status" value="1"/>
</dbReference>
<dbReference type="EMBL" id="QPJQ01000018">
    <property type="protein sequence ID" value="RCX01179.1"/>
    <property type="molecule type" value="Genomic_DNA"/>
</dbReference>
<evidence type="ECO:0000256" key="1">
    <source>
        <dbReference type="ARBA" id="ARBA00022729"/>
    </source>
</evidence>
<dbReference type="Proteomes" id="UP000644167">
    <property type="component" value="Chromosome"/>
</dbReference>
<reference evidence="4 5" key="1">
    <citation type="submission" date="2018-07" db="EMBL/GenBank/DDBJ databases">
        <title>Genomic Encyclopedia of Type Strains, Phase III (KMG-III): the genomes of soil and plant-associated and newly described type strains.</title>
        <authorList>
            <person name="Whitman W."/>
        </authorList>
    </citation>
    <scope>NUCLEOTIDE SEQUENCE [LARGE SCALE GENOMIC DNA]</scope>
    <source>
        <strain evidence="4 5">CECT 7731</strain>
    </source>
</reference>